<gene>
    <name evidence="1" type="ORF">CROQUDRAFT_54136</name>
</gene>
<evidence type="ECO:0000313" key="2">
    <source>
        <dbReference type="Proteomes" id="UP000886653"/>
    </source>
</evidence>
<dbReference type="AlphaFoldDB" id="A0A9P6T5M2"/>
<protein>
    <submittedName>
        <fullName evidence="1">Uncharacterized protein</fullName>
    </submittedName>
</protein>
<organism evidence="1 2">
    <name type="scientific">Cronartium quercuum f. sp. fusiforme G11</name>
    <dbReference type="NCBI Taxonomy" id="708437"/>
    <lineage>
        <taxon>Eukaryota</taxon>
        <taxon>Fungi</taxon>
        <taxon>Dikarya</taxon>
        <taxon>Basidiomycota</taxon>
        <taxon>Pucciniomycotina</taxon>
        <taxon>Pucciniomycetes</taxon>
        <taxon>Pucciniales</taxon>
        <taxon>Coleosporiaceae</taxon>
        <taxon>Cronartium</taxon>
    </lineage>
</organism>
<reference evidence="1" key="1">
    <citation type="submission" date="2013-11" db="EMBL/GenBank/DDBJ databases">
        <title>Genome sequence of the fusiform rust pathogen reveals effectors for host alternation and coevolution with pine.</title>
        <authorList>
            <consortium name="DOE Joint Genome Institute"/>
            <person name="Smith K."/>
            <person name="Pendleton A."/>
            <person name="Kubisiak T."/>
            <person name="Anderson C."/>
            <person name="Salamov A."/>
            <person name="Aerts A."/>
            <person name="Riley R."/>
            <person name="Clum A."/>
            <person name="Lindquist E."/>
            <person name="Ence D."/>
            <person name="Campbell M."/>
            <person name="Kronenberg Z."/>
            <person name="Feau N."/>
            <person name="Dhillon B."/>
            <person name="Hamelin R."/>
            <person name="Burleigh J."/>
            <person name="Smith J."/>
            <person name="Yandell M."/>
            <person name="Nelson C."/>
            <person name="Grigoriev I."/>
            <person name="Davis J."/>
        </authorList>
    </citation>
    <scope>NUCLEOTIDE SEQUENCE</scope>
    <source>
        <strain evidence="1">G11</strain>
    </source>
</reference>
<evidence type="ECO:0000313" key="1">
    <source>
        <dbReference type="EMBL" id="KAG0139851.1"/>
    </source>
</evidence>
<feature type="non-terminal residue" evidence="1">
    <location>
        <position position="1"/>
    </location>
</feature>
<sequence length="158" mass="17842">LHDIKTPQGMTRCPKGLGMMVNGKLKASEWHALFATHLPLAAIDVFIGNYDSFINGDAKPYLTKILLNFCALVECTHIIASRQIKPGYPEKYKQAYYEYMVTSNQLEPGCKIKPNHHYAIHVALQMEWWGPLLGVAEFLGERLCGFLQKINTNGKDCE</sequence>
<dbReference type="EMBL" id="MU167513">
    <property type="protein sequence ID" value="KAG0139851.1"/>
    <property type="molecule type" value="Genomic_DNA"/>
</dbReference>
<dbReference type="Proteomes" id="UP000886653">
    <property type="component" value="Unassembled WGS sequence"/>
</dbReference>
<accession>A0A9P6T5M2</accession>
<dbReference type="OrthoDB" id="2506124at2759"/>
<keyword evidence="2" id="KW-1185">Reference proteome</keyword>
<name>A0A9P6T5M2_9BASI</name>
<proteinExistence type="predicted"/>
<comment type="caution">
    <text evidence="1">The sequence shown here is derived from an EMBL/GenBank/DDBJ whole genome shotgun (WGS) entry which is preliminary data.</text>
</comment>